<feature type="binding site" description="axial binding residue" evidence="8">
    <location>
        <position position="643"/>
    </location>
    <ligand>
        <name>heme b</name>
        <dbReference type="ChEBI" id="CHEBI:60344"/>
    </ligand>
    <ligandPart>
        <name>Fe</name>
        <dbReference type="ChEBI" id="CHEBI:18248"/>
    </ligandPart>
</feature>
<keyword evidence="4 8" id="KW-0349">Heme</keyword>
<evidence type="ECO:0000313" key="10">
    <source>
        <dbReference type="EMBL" id="KAF2896233.1"/>
    </source>
</evidence>
<dbReference type="EMBL" id="VTPC01005263">
    <property type="protein sequence ID" value="KAF2896233.1"/>
    <property type="molecule type" value="Genomic_DNA"/>
</dbReference>
<feature type="compositionally biased region" description="Polar residues" evidence="9">
    <location>
        <begin position="1129"/>
        <end position="1140"/>
    </location>
</feature>
<evidence type="ECO:0000313" key="11">
    <source>
        <dbReference type="Proteomes" id="UP000801492"/>
    </source>
</evidence>
<keyword evidence="5" id="KW-0732">Signal</keyword>
<dbReference type="GO" id="GO:0004601">
    <property type="term" value="F:peroxidase activity"/>
    <property type="evidence" value="ECO:0007669"/>
    <property type="project" value="UniProtKB-KW"/>
</dbReference>
<dbReference type="InterPro" id="IPR010255">
    <property type="entry name" value="Haem_peroxidase_sf"/>
</dbReference>
<protein>
    <recommendedName>
        <fullName evidence="12">Chorion peroxidase</fullName>
    </recommendedName>
</protein>
<dbReference type="PANTHER" id="PTHR11475">
    <property type="entry name" value="OXIDASE/PEROXIDASE"/>
    <property type="match status" value="1"/>
</dbReference>
<reference evidence="10" key="1">
    <citation type="submission" date="2019-08" db="EMBL/GenBank/DDBJ databases">
        <title>The genome of the North American firefly Photinus pyralis.</title>
        <authorList>
            <consortium name="Photinus pyralis genome working group"/>
            <person name="Fallon T.R."/>
            <person name="Sander Lower S.E."/>
            <person name="Weng J.-K."/>
        </authorList>
    </citation>
    <scope>NUCLEOTIDE SEQUENCE</scope>
    <source>
        <strain evidence="10">TRF0915ILg1</strain>
        <tissue evidence="10">Whole body</tissue>
    </source>
</reference>
<keyword evidence="2" id="KW-0964">Secreted</keyword>
<feature type="region of interest" description="Disordered" evidence="9">
    <location>
        <begin position="1129"/>
        <end position="1150"/>
    </location>
</feature>
<dbReference type="PROSITE" id="PS50292">
    <property type="entry name" value="PEROXIDASE_3"/>
    <property type="match status" value="1"/>
</dbReference>
<keyword evidence="3" id="KW-0575">Peroxidase</keyword>
<evidence type="ECO:0000256" key="7">
    <source>
        <dbReference type="ARBA" id="ARBA00023004"/>
    </source>
</evidence>
<dbReference type="PRINTS" id="PR00457">
    <property type="entry name" value="ANPEROXIDASE"/>
</dbReference>
<feature type="region of interest" description="Disordered" evidence="9">
    <location>
        <begin position="912"/>
        <end position="950"/>
    </location>
</feature>
<dbReference type="OrthoDB" id="823504at2759"/>
<dbReference type="FunFam" id="1.10.640.10:FF:000003">
    <property type="entry name" value="chorion peroxidase"/>
    <property type="match status" value="1"/>
</dbReference>
<keyword evidence="11" id="KW-1185">Reference proteome</keyword>
<evidence type="ECO:0000256" key="5">
    <source>
        <dbReference type="ARBA" id="ARBA00022729"/>
    </source>
</evidence>
<dbReference type="Proteomes" id="UP000801492">
    <property type="component" value="Unassembled WGS sequence"/>
</dbReference>
<gene>
    <name evidence="10" type="ORF">ILUMI_09939</name>
</gene>
<dbReference type="GO" id="GO:0006979">
    <property type="term" value="P:response to oxidative stress"/>
    <property type="evidence" value="ECO:0007669"/>
    <property type="project" value="InterPro"/>
</dbReference>
<dbReference type="Gene3D" id="1.10.640.10">
    <property type="entry name" value="Haem peroxidase domain superfamily, animal type"/>
    <property type="match status" value="1"/>
</dbReference>
<dbReference type="GO" id="GO:0046872">
    <property type="term" value="F:metal ion binding"/>
    <property type="evidence" value="ECO:0007669"/>
    <property type="project" value="UniProtKB-KW"/>
</dbReference>
<evidence type="ECO:0000256" key="2">
    <source>
        <dbReference type="ARBA" id="ARBA00022525"/>
    </source>
</evidence>
<evidence type="ECO:0000256" key="9">
    <source>
        <dbReference type="SAM" id="MobiDB-lite"/>
    </source>
</evidence>
<feature type="compositionally biased region" description="Acidic residues" evidence="9">
    <location>
        <begin position="912"/>
        <end position="924"/>
    </location>
</feature>
<dbReference type="GO" id="GO:0005576">
    <property type="term" value="C:extracellular region"/>
    <property type="evidence" value="ECO:0007669"/>
    <property type="project" value="UniProtKB-SubCell"/>
</dbReference>
<evidence type="ECO:0000256" key="1">
    <source>
        <dbReference type="ARBA" id="ARBA00004613"/>
    </source>
</evidence>
<dbReference type="GO" id="GO:0022412">
    <property type="term" value="P:cellular process involved in reproduction in multicellular organism"/>
    <property type="evidence" value="ECO:0007669"/>
    <property type="project" value="UniProtKB-ARBA"/>
</dbReference>
<dbReference type="SUPFAM" id="SSF48113">
    <property type="entry name" value="Heme-dependent peroxidases"/>
    <property type="match status" value="1"/>
</dbReference>
<dbReference type="InterPro" id="IPR037120">
    <property type="entry name" value="Haem_peroxidase_sf_animal"/>
</dbReference>
<organism evidence="10 11">
    <name type="scientific">Ignelater luminosus</name>
    <name type="common">Cucubano</name>
    <name type="synonym">Pyrophorus luminosus</name>
    <dbReference type="NCBI Taxonomy" id="2038154"/>
    <lineage>
        <taxon>Eukaryota</taxon>
        <taxon>Metazoa</taxon>
        <taxon>Ecdysozoa</taxon>
        <taxon>Arthropoda</taxon>
        <taxon>Hexapoda</taxon>
        <taxon>Insecta</taxon>
        <taxon>Pterygota</taxon>
        <taxon>Neoptera</taxon>
        <taxon>Endopterygota</taxon>
        <taxon>Coleoptera</taxon>
        <taxon>Polyphaga</taxon>
        <taxon>Elateriformia</taxon>
        <taxon>Elateroidea</taxon>
        <taxon>Elateridae</taxon>
        <taxon>Agrypninae</taxon>
        <taxon>Pyrophorini</taxon>
        <taxon>Ignelater</taxon>
    </lineage>
</organism>
<dbReference type="CDD" id="cd09823">
    <property type="entry name" value="peroxinectin_like"/>
    <property type="match status" value="1"/>
</dbReference>
<dbReference type="PANTHER" id="PTHR11475:SF109">
    <property type="entry name" value="CHORION PEROXIDASE-LIKE PROTEIN"/>
    <property type="match status" value="1"/>
</dbReference>
<feature type="compositionally biased region" description="Basic residues" evidence="9">
    <location>
        <begin position="930"/>
        <end position="950"/>
    </location>
</feature>
<sequence length="1378" mass="157277">MMSVLVGLGGTPIKRANPSCGRVGLQQPATMQSAFTPSTATARKHHCTQPATFVVLLLVITTFPHHYQTQDVDLDDDSIRKDDDNATTACSNRKQNEEILYELLRKTDTSTRVIKNCGTYTDNESTTNATTTNNNVTNLLTNNKVTITSESEKLTNKTNIGNKLTLSIDDYESINYKGIFNASNSEKVDINIENRKLDGPEQKEIDEAVEYGLKRMHDLYFVKEPELYRMGLFLEKNHPGYFLASFRTPNEKALRYARYGYAAVQAKTRLAELYPESLSRESPATTATLRSDLLLEECPLQGLPRCPSGFRRYRTADGTCNNLKSPWRGASMLPMQRFLPPHFHDGIQAIRKSVTGRKLPSPRDISTRIHRDKNREMPTITLMFMQWGQFLDHDVISSVQARMFNRSVPRCCQEGGRGLLPPEFTHPECLPITVSENDRFLSQFGIRCIEFVRSAPTTRIDCDLGFREQISQVTAYIDASTVYGSDPETADSLRLFRKGQLVYGRARSEGPLQPPDPPEGELCRLGAVTTDCFRGGDLRVGDQPGLTALHTVWLRYHNRVAFQLAKMNSRWSDEKVYQEARRIVGALIQHITYREFLPIVLGEEVMRLFGLNLERTGYYKGYNPKVNPTPANSFGTAAFRFGHSLVQNSFVRRDSAHRIIRNNVTLHEEQSNVENLWSFGSMDRLLLGLCDQPTQRRDEFISKELTNHLFQTSGFSFGMDLAAINIQRGRDHGLPSYTAWREPCGLIPLRNWTDFNRIMSSETVQRFKSLYEHFDDIDLFSGGLAERPVRGGIVGPTFACIIAQQFSNLRRGDRFWYENGNFESSFTPAQLQQIRKITFAHVLCKTTNEIETIQPFVFLSADASRNVRVPCDDPIIDNFDLSFWKERHPSNGEAPLDPSVFLRRSDDNFDESLDEVEEDDEIEDRENSNRKRRKPRPKTKTTRAPVRRKTTTKLVTRLTRPTAYVNNRPVGQNVVYKPFKVKVTNISTATVNLKNKKNKYGRPTSSVQKRPIARPVTVTRPIHVYSSSQRPILVKKPAVDGYLIDHVSSNGAMTSRPTSVTYDKGPYQVNINIQLIPTNGQVQDSNKFGYENHPMFSTRQTTPMTHIKVQSTRQPIHVTESYDYSQNRPSGYNNFVTSRPSRPIMRPQSGYDNFFDPPLTVIRPLHRPSTETVFENVPFATSSKPDTDTYNYHKISTMRPVIIPSYLYLNEQDEDAYSYYQQTSKPMYSRPTNLYKTDEEYDSIDNYDVTKSKQKISKLHQDKEEVSLEDEDTKGFIKISSVQGHKDATLEEMKSPIYISAQQKEGELELSDEVHYPNFAPLVKVDITPSEDGVSEWIAYNEINDTFPDIPDIYDLIDFNKNETCTNELPQPIKLNEI</sequence>
<proteinExistence type="predicted"/>
<evidence type="ECO:0000256" key="3">
    <source>
        <dbReference type="ARBA" id="ARBA00022559"/>
    </source>
</evidence>
<evidence type="ECO:0000256" key="4">
    <source>
        <dbReference type="ARBA" id="ARBA00022617"/>
    </source>
</evidence>
<dbReference type="InterPro" id="IPR019791">
    <property type="entry name" value="Haem_peroxidase_animal"/>
</dbReference>
<dbReference type="Pfam" id="PF03098">
    <property type="entry name" value="An_peroxidase"/>
    <property type="match status" value="1"/>
</dbReference>
<keyword evidence="7 8" id="KW-0408">Iron</keyword>
<name>A0A8K0GFG7_IGNLU</name>
<keyword evidence="8" id="KW-0479">Metal-binding</keyword>
<dbReference type="GO" id="GO:0020037">
    <property type="term" value="F:heme binding"/>
    <property type="evidence" value="ECO:0007669"/>
    <property type="project" value="InterPro"/>
</dbReference>
<evidence type="ECO:0000256" key="6">
    <source>
        <dbReference type="ARBA" id="ARBA00023002"/>
    </source>
</evidence>
<keyword evidence="6" id="KW-0560">Oxidoreductase</keyword>
<accession>A0A8K0GFG7</accession>
<comment type="subcellular location">
    <subcellularLocation>
        <location evidence="1">Secreted</location>
    </subcellularLocation>
</comment>
<evidence type="ECO:0000256" key="8">
    <source>
        <dbReference type="PIRSR" id="PIRSR619791-2"/>
    </source>
</evidence>
<comment type="caution">
    <text evidence="10">The sequence shown here is derived from an EMBL/GenBank/DDBJ whole genome shotgun (WGS) entry which is preliminary data.</text>
</comment>
<evidence type="ECO:0008006" key="12">
    <source>
        <dbReference type="Google" id="ProtNLM"/>
    </source>
</evidence>